<organism evidence="1 2">
    <name type="scientific">Digitaria exilis</name>
    <dbReference type="NCBI Taxonomy" id="1010633"/>
    <lineage>
        <taxon>Eukaryota</taxon>
        <taxon>Viridiplantae</taxon>
        <taxon>Streptophyta</taxon>
        <taxon>Embryophyta</taxon>
        <taxon>Tracheophyta</taxon>
        <taxon>Spermatophyta</taxon>
        <taxon>Magnoliopsida</taxon>
        <taxon>Liliopsida</taxon>
        <taxon>Poales</taxon>
        <taxon>Poaceae</taxon>
        <taxon>PACMAD clade</taxon>
        <taxon>Panicoideae</taxon>
        <taxon>Panicodae</taxon>
        <taxon>Paniceae</taxon>
        <taxon>Anthephorinae</taxon>
        <taxon>Digitaria</taxon>
    </lineage>
</organism>
<protein>
    <submittedName>
        <fullName evidence="1">Uncharacterized protein</fullName>
    </submittedName>
</protein>
<dbReference type="EMBL" id="JACEFO010001673">
    <property type="protein sequence ID" value="KAF8722396.1"/>
    <property type="molecule type" value="Genomic_DNA"/>
</dbReference>
<dbReference type="AlphaFoldDB" id="A0A835CAK1"/>
<dbReference type="Proteomes" id="UP000636709">
    <property type="component" value="Unassembled WGS sequence"/>
</dbReference>
<gene>
    <name evidence="1" type="ORF">HU200_022508</name>
</gene>
<comment type="caution">
    <text evidence="1">The sequence shown here is derived from an EMBL/GenBank/DDBJ whole genome shotgun (WGS) entry which is preliminary data.</text>
</comment>
<proteinExistence type="predicted"/>
<reference evidence="1" key="1">
    <citation type="submission" date="2020-07" db="EMBL/GenBank/DDBJ databases">
        <title>Genome sequence and genetic diversity analysis of an under-domesticated orphan crop, white fonio (Digitaria exilis).</title>
        <authorList>
            <person name="Bennetzen J.L."/>
            <person name="Chen S."/>
            <person name="Ma X."/>
            <person name="Wang X."/>
            <person name="Yssel A.E.J."/>
            <person name="Chaluvadi S.R."/>
            <person name="Johnson M."/>
            <person name="Gangashetty P."/>
            <person name="Hamidou F."/>
            <person name="Sanogo M.D."/>
            <person name="Zwaenepoel A."/>
            <person name="Wallace J."/>
            <person name="Van De Peer Y."/>
            <person name="Van Deynze A."/>
        </authorList>
    </citation>
    <scope>NUCLEOTIDE SEQUENCE</scope>
    <source>
        <tissue evidence="1">Leaves</tissue>
    </source>
</reference>
<evidence type="ECO:0000313" key="2">
    <source>
        <dbReference type="Proteomes" id="UP000636709"/>
    </source>
</evidence>
<keyword evidence="2" id="KW-1185">Reference proteome</keyword>
<evidence type="ECO:0000313" key="1">
    <source>
        <dbReference type="EMBL" id="KAF8722396.1"/>
    </source>
</evidence>
<accession>A0A835CAK1</accession>
<name>A0A835CAK1_9POAL</name>
<sequence length="62" mass="7853">MMFGTILQDYIKEKRCRPPMLEAYDTLINFWRLNRILYPRPLSQVERFEKRRKLEKERHLER</sequence>